<reference evidence="7" key="1">
    <citation type="submission" date="2023-01" db="EMBL/GenBank/DDBJ databases">
        <title>The growth and conidiation of Purpureocillium lavendulum are regulated by nitrogen source and histone H3K14 acetylation.</title>
        <authorList>
            <person name="Tang P."/>
            <person name="Han J."/>
            <person name="Zhang C."/>
            <person name="Tang P."/>
            <person name="Qi F."/>
            <person name="Zhang K."/>
            <person name="Liang L."/>
        </authorList>
    </citation>
    <scope>NUCLEOTIDE SEQUENCE</scope>
    <source>
        <strain evidence="7">YMF1.00683</strain>
    </source>
</reference>
<organism evidence="7 8">
    <name type="scientific">Purpureocillium lavendulum</name>
    <dbReference type="NCBI Taxonomy" id="1247861"/>
    <lineage>
        <taxon>Eukaryota</taxon>
        <taxon>Fungi</taxon>
        <taxon>Dikarya</taxon>
        <taxon>Ascomycota</taxon>
        <taxon>Pezizomycotina</taxon>
        <taxon>Sordariomycetes</taxon>
        <taxon>Hypocreomycetidae</taxon>
        <taxon>Hypocreales</taxon>
        <taxon>Ophiocordycipitaceae</taxon>
        <taxon>Purpureocillium</taxon>
    </lineage>
</organism>
<evidence type="ECO:0000313" key="8">
    <source>
        <dbReference type="Proteomes" id="UP001163105"/>
    </source>
</evidence>
<comment type="similarity">
    <text evidence="1">Belongs to the Gfa family.</text>
</comment>
<dbReference type="SUPFAM" id="SSF51316">
    <property type="entry name" value="Mss4-like"/>
    <property type="match status" value="1"/>
</dbReference>
<sequence>MAPTTTPSSPSTGSPPSPTPRREWTTKTRQVIAPLTTTFTAPSECSHGTIGAGYVSPTNGTYSIKCVAWYNSLSCGSSTRSGPPCLPPGTGAAVSSTAKAAFYSPGLVCPSGWQTAITATAGDKADEFGFKDGIIVSTLLPDETAVVCCPSGLAYFPALPGELATGLCTRQFVTNPVSFLSCDGTSFMDITRTNIGGTITVNYTATNTPGLLTTDAWFAGVQMVAPTIQINRRPQDSSLLPPAPSNATGDSRNNMDSDPSAHISSGGIAGAVVGSVAFVAGLGMLGLWARRRRRQAKKQKQVQSVSGSDDAGYVKPELDSAETPRPELEDTRRHELEAANALNHGSPVELEGNNTRPRVELPTQGSESREGIGRKAKALADTPPSNTKSSLPKYSPLDFSHFGPTPPAYIPPPLNLRPKQPPPDKSSPASNAHPPKSPSPEHPPSYDSIFSSPPPPFKGPPTKRSPANTKKQASNGPPPQYPQYAPSSPPPREYTVSPLNDPPGAPPPRTWTVSPMNDGPTSPPPANAPVPQTANSPPPPPPPKQPPPPPPKNPPPPPPKNKPPPPPPPKNKPPPPPPPPPPPKNKPPPPPPPPTKKPPPPPPPAQKQPPPLPPRPPPNQQQQQQPPPLPPRPAPAPNQQQQQQQQPPPLPPRPAPPPGQKAPPPVPPRPPAQAATPPTPDTPPPIPPRNPARLAPQNAPAPVANGSPPPPAPKQQAGSPPPLPPKPPPPYGSIPVPNSPPPKTPPPMSQPQNSQPSNNQRPGQAPPYAVMPPMPNTPGPQQPPPVLVAYADGQDRTSVASEPAASEPAITSGLVAASEPAAWDAAARGSWLLQSPPPGTPPPGYGQSPPPPQYSPQNSQGAPPRPPPKGVVTEYGVCVMDPSNKWQCQMPPSASVKTSHSDSLTHANLDSENMATAASSQHGRCNCGSITVSLSAVPDKVYMCHCFNCRRAGGPCSINYLLDDGVITVNDPKNFLKEYQDHDTKSGNVCLRNFCSNCGSPIFSIAAPVPGKKFLKASLFETIATTNKAEVFTERQIQWA</sequence>
<feature type="compositionally biased region" description="Low complexity" evidence="5">
    <location>
        <begin position="1"/>
        <end position="12"/>
    </location>
</feature>
<feature type="compositionally biased region" description="Low complexity" evidence="5">
    <location>
        <begin position="750"/>
        <end position="763"/>
    </location>
</feature>
<feature type="compositionally biased region" description="Pro residues" evidence="5">
    <location>
        <begin position="646"/>
        <end position="690"/>
    </location>
</feature>
<dbReference type="Proteomes" id="UP001163105">
    <property type="component" value="Unassembled WGS sequence"/>
</dbReference>
<evidence type="ECO:0000313" key="7">
    <source>
        <dbReference type="EMBL" id="KAJ6440042.1"/>
    </source>
</evidence>
<dbReference type="InterPro" id="IPR011057">
    <property type="entry name" value="Mss4-like_sf"/>
</dbReference>
<feature type="compositionally biased region" description="Basic and acidic residues" evidence="5">
    <location>
        <begin position="316"/>
        <end position="337"/>
    </location>
</feature>
<dbReference type="Gene3D" id="3.90.1590.10">
    <property type="entry name" value="glutathione-dependent formaldehyde- activating enzyme (gfa)"/>
    <property type="match status" value="1"/>
</dbReference>
<feature type="compositionally biased region" description="Pro residues" evidence="5">
    <location>
        <begin position="769"/>
        <end position="786"/>
    </location>
</feature>
<dbReference type="InterPro" id="IPR006913">
    <property type="entry name" value="CENP-V/GFA"/>
</dbReference>
<accession>A0AB34FNT5</accession>
<feature type="compositionally biased region" description="Pro residues" evidence="5">
    <location>
        <begin position="536"/>
        <end position="636"/>
    </location>
</feature>
<dbReference type="AlphaFoldDB" id="A0AB34FNT5"/>
<evidence type="ECO:0000256" key="4">
    <source>
        <dbReference type="ARBA" id="ARBA00023239"/>
    </source>
</evidence>
<proteinExistence type="inferred from homology"/>
<feature type="compositionally biased region" description="Pro residues" evidence="5">
    <location>
        <begin position="707"/>
        <end position="749"/>
    </location>
</feature>
<dbReference type="GO" id="GO:0046872">
    <property type="term" value="F:metal ion binding"/>
    <property type="evidence" value="ECO:0007669"/>
    <property type="project" value="UniProtKB-KW"/>
</dbReference>
<dbReference type="PANTHER" id="PTHR33337:SF40">
    <property type="entry name" value="CENP-V_GFA DOMAIN-CONTAINING PROTEIN-RELATED"/>
    <property type="match status" value="1"/>
</dbReference>
<feature type="region of interest" description="Disordered" evidence="5">
    <location>
        <begin position="296"/>
        <end position="812"/>
    </location>
</feature>
<keyword evidence="3" id="KW-0862">Zinc</keyword>
<feature type="compositionally biased region" description="Pro residues" evidence="5">
    <location>
        <begin position="835"/>
        <end position="854"/>
    </location>
</feature>
<evidence type="ECO:0000256" key="5">
    <source>
        <dbReference type="SAM" id="MobiDB-lite"/>
    </source>
</evidence>
<feature type="domain" description="CENP-V/GFA" evidence="6">
    <location>
        <begin position="921"/>
        <end position="1040"/>
    </location>
</feature>
<comment type="caution">
    <text evidence="7">The sequence shown here is derived from an EMBL/GenBank/DDBJ whole genome shotgun (WGS) entry which is preliminary data.</text>
</comment>
<protein>
    <submittedName>
        <fullName evidence="7">Serine palmitoyltransferase 1</fullName>
    </submittedName>
</protein>
<dbReference type="GO" id="GO:0016846">
    <property type="term" value="F:carbon-sulfur lyase activity"/>
    <property type="evidence" value="ECO:0007669"/>
    <property type="project" value="InterPro"/>
</dbReference>
<evidence type="ECO:0000259" key="6">
    <source>
        <dbReference type="PROSITE" id="PS51891"/>
    </source>
</evidence>
<keyword evidence="8" id="KW-1185">Reference proteome</keyword>
<keyword evidence="4" id="KW-0456">Lyase</keyword>
<feature type="region of interest" description="Disordered" evidence="5">
    <location>
        <begin position="1"/>
        <end position="26"/>
    </location>
</feature>
<keyword evidence="2" id="KW-0479">Metal-binding</keyword>
<feature type="compositionally biased region" description="Polar residues" evidence="5">
    <location>
        <begin position="383"/>
        <end position="392"/>
    </location>
</feature>
<evidence type="ECO:0000256" key="1">
    <source>
        <dbReference type="ARBA" id="ARBA00005495"/>
    </source>
</evidence>
<gene>
    <name evidence="7" type="ORF">O9K51_07933</name>
</gene>
<dbReference type="EMBL" id="JAQHRD010000006">
    <property type="protein sequence ID" value="KAJ6440042.1"/>
    <property type="molecule type" value="Genomic_DNA"/>
</dbReference>
<feature type="region of interest" description="Disordered" evidence="5">
    <location>
        <begin position="831"/>
        <end position="874"/>
    </location>
</feature>
<dbReference type="PANTHER" id="PTHR33337">
    <property type="entry name" value="GFA DOMAIN-CONTAINING PROTEIN"/>
    <property type="match status" value="1"/>
</dbReference>
<dbReference type="PROSITE" id="PS51891">
    <property type="entry name" value="CENP_V_GFA"/>
    <property type="match status" value="1"/>
</dbReference>
<feature type="compositionally biased region" description="Low complexity" evidence="5">
    <location>
        <begin position="691"/>
        <end position="706"/>
    </location>
</feature>
<feature type="compositionally biased region" description="Polar residues" evidence="5">
    <location>
        <begin position="245"/>
        <end position="257"/>
    </location>
</feature>
<feature type="compositionally biased region" description="Pro residues" evidence="5">
    <location>
        <begin position="476"/>
        <end position="492"/>
    </location>
</feature>
<dbReference type="PRINTS" id="PR01217">
    <property type="entry name" value="PRICHEXTENSN"/>
</dbReference>
<evidence type="ECO:0000256" key="3">
    <source>
        <dbReference type="ARBA" id="ARBA00022833"/>
    </source>
</evidence>
<feature type="compositionally biased region" description="Pro residues" evidence="5">
    <location>
        <begin position="500"/>
        <end position="509"/>
    </location>
</feature>
<feature type="compositionally biased region" description="Pro residues" evidence="5">
    <location>
        <begin position="404"/>
        <end position="425"/>
    </location>
</feature>
<feature type="region of interest" description="Disordered" evidence="5">
    <location>
        <begin position="232"/>
        <end position="262"/>
    </location>
</feature>
<feature type="compositionally biased region" description="Low complexity" evidence="5">
    <location>
        <begin position="800"/>
        <end position="809"/>
    </location>
</feature>
<name>A0AB34FNT5_9HYPO</name>
<dbReference type="Pfam" id="PF04828">
    <property type="entry name" value="GFA"/>
    <property type="match status" value="1"/>
</dbReference>
<evidence type="ECO:0000256" key="2">
    <source>
        <dbReference type="ARBA" id="ARBA00022723"/>
    </source>
</evidence>